<dbReference type="NCBIfam" id="TIGR01620">
    <property type="entry name" value="hyp_HI0043"/>
    <property type="match status" value="1"/>
</dbReference>
<sequence>MTQPSDPIEKKQLFELGDDDPSAQPRLQQARHFDAEPVHILSAEGDEAQLAQLLDIDHSAKRTLMVSKRRRWSWLTKSMLLGLIILVLTQTGLSLAQAWTDSPWLFGLYASVLVLVILWAGRITFSEWRQLKRLKGIEEAQQVSERLALSMQIGEADPFIERILAKLPTDIDTQNYRDHVRDEHNDAERVLLFESLVLTEIDKKAKKLVHRYATESALLLAASPLAVLDMAIILWRNQKMIRELASCYGIELGYWSRIKLIRSVITNIIYAGASEVVTDIGTQLLSLEVSGKVSTRMAQGLGGGLLTARLGYQAMALCRPVVFSRESRPKLTKIHTALLGELKDFSLGALAKRTGRNKDFTSR</sequence>
<evidence type="ECO:0000256" key="5">
    <source>
        <dbReference type="ARBA" id="ARBA00022692"/>
    </source>
</evidence>
<evidence type="ECO:0000256" key="6">
    <source>
        <dbReference type="ARBA" id="ARBA00022989"/>
    </source>
</evidence>
<dbReference type="InterPro" id="IPR021147">
    <property type="entry name" value="DUF697"/>
</dbReference>
<evidence type="ECO:0000256" key="4">
    <source>
        <dbReference type="ARBA" id="ARBA00022519"/>
    </source>
</evidence>
<dbReference type="Proteomes" id="UP000761574">
    <property type="component" value="Unassembled WGS sequence"/>
</dbReference>
<protein>
    <submittedName>
        <fullName evidence="9">UPF0283 membrane protein</fullName>
    </submittedName>
</protein>
<reference evidence="9 10" key="1">
    <citation type="submission" date="2021-05" db="EMBL/GenBank/DDBJ databases">
        <title>Molecular characterization for Shewanella algae harboring chromosomal blaOXA-55-like strains isolated from clinical and environment sample.</title>
        <authorList>
            <person name="Ohama Y."/>
            <person name="Aoki K."/>
            <person name="Harada S."/>
            <person name="Moriya K."/>
            <person name="Ishii Y."/>
            <person name="Tateda K."/>
        </authorList>
    </citation>
    <scope>NUCLEOTIDE SEQUENCE [LARGE SCALE GENOMIC DNA]</scope>
    <source>
        <strain evidence="9 10">LMG 23746</strain>
    </source>
</reference>
<dbReference type="EMBL" id="BPFB01000031">
    <property type="protein sequence ID" value="GIU48705.1"/>
    <property type="molecule type" value="Genomic_DNA"/>
</dbReference>
<feature type="transmembrane region" description="Helical" evidence="8">
    <location>
        <begin position="216"/>
        <end position="235"/>
    </location>
</feature>
<comment type="caution">
    <text evidence="9">The sequence shown here is derived from an EMBL/GenBank/DDBJ whole genome shotgun (WGS) entry which is preliminary data.</text>
</comment>
<evidence type="ECO:0000256" key="7">
    <source>
        <dbReference type="ARBA" id="ARBA00023136"/>
    </source>
</evidence>
<keyword evidence="7 8" id="KW-0472">Membrane</keyword>
<comment type="subcellular location">
    <subcellularLocation>
        <location evidence="1">Cell inner membrane</location>
        <topology evidence="1">Multi-pass membrane protein</topology>
    </subcellularLocation>
</comment>
<dbReference type="PANTHER" id="PTHR39342">
    <property type="entry name" value="UPF0283 MEMBRANE PROTEIN YCJF"/>
    <property type="match status" value="1"/>
</dbReference>
<feature type="transmembrane region" description="Helical" evidence="8">
    <location>
        <begin position="104"/>
        <end position="125"/>
    </location>
</feature>
<accession>A0ABQ4PL28</accession>
<proteinExistence type="inferred from homology"/>
<evidence type="ECO:0000256" key="3">
    <source>
        <dbReference type="ARBA" id="ARBA00022475"/>
    </source>
</evidence>
<keyword evidence="5 8" id="KW-0812">Transmembrane</keyword>
<keyword evidence="3" id="KW-1003">Cell membrane</keyword>
<keyword evidence="10" id="KW-1185">Reference proteome</keyword>
<evidence type="ECO:0000313" key="10">
    <source>
        <dbReference type="Proteomes" id="UP000761574"/>
    </source>
</evidence>
<dbReference type="Pfam" id="PF05128">
    <property type="entry name" value="DUF697"/>
    <property type="match status" value="1"/>
</dbReference>
<comment type="similarity">
    <text evidence="2">Belongs to the UPF0283 family.</text>
</comment>
<evidence type="ECO:0000256" key="8">
    <source>
        <dbReference type="SAM" id="Phobius"/>
    </source>
</evidence>
<name>A0ABQ4PL28_9GAMM</name>
<keyword evidence="4" id="KW-0997">Cell inner membrane</keyword>
<dbReference type="PANTHER" id="PTHR39342:SF1">
    <property type="entry name" value="UPF0283 MEMBRANE PROTEIN YCJF"/>
    <property type="match status" value="1"/>
</dbReference>
<keyword evidence="6 8" id="KW-1133">Transmembrane helix</keyword>
<gene>
    <name evidence="9" type="ORF">TUM4630_25650</name>
</gene>
<evidence type="ECO:0000256" key="2">
    <source>
        <dbReference type="ARBA" id="ARBA00008255"/>
    </source>
</evidence>
<feature type="transmembrane region" description="Helical" evidence="8">
    <location>
        <begin position="78"/>
        <end position="98"/>
    </location>
</feature>
<organism evidence="9 10">
    <name type="scientific">Shewanella algidipiscicola</name>
    <dbReference type="NCBI Taxonomy" id="614070"/>
    <lineage>
        <taxon>Bacteria</taxon>
        <taxon>Pseudomonadati</taxon>
        <taxon>Pseudomonadota</taxon>
        <taxon>Gammaproteobacteria</taxon>
        <taxon>Alteromonadales</taxon>
        <taxon>Shewanellaceae</taxon>
        <taxon>Shewanella</taxon>
    </lineage>
</organism>
<evidence type="ECO:0000256" key="1">
    <source>
        <dbReference type="ARBA" id="ARBA00004429"/>
    </source>
</evidence>
<evidence type="ECO:0000313" key="9">
    <source>
        <dbReference type="EMBL" id="GIU48705.1"/>
    </source>
</evidence>
<dbReference type="RefSeq" id="WP_119977051.1">
    <property type="nucleotide sequence ID" value="NZ_BPFB01000031.1"/>
</dbReference>
<dbReference type="InterPro" id="IPR006507">
    <property type="entry name" value="UPF0283"/>
</dbReference>